<sequence length="249" mass="29172">MAKTKIIINTLVYEQAHSNGMQQIDFVDDVKAQGIDMIEVRREYFTDIKKEIPSLTNKIRQNNFKLYLSIPDMIFDFDGHVNGKFIQYVNEAELMSATAMKMNIGHFEKAQLSDWMILEQSMSKKIQLNVENDQTILNGTLTPIVDFFKIIEEKQLNIKFVFDSYNWRYVDEDEIVAAQKLYPYISILHLKNVIKWDKSYKVVAFDQGIGEWRTLLNDMPRNVLVALEYPEASSEQLKNQINKLEKELK</sequence>
<gene>
    <name evidence="1" type="ORF">G7084_07720</name>
</gene>
<evidence type="ECO:0008006" key="3">
    <source>
        <dbReference type="Google" id="ProtNLM"/>
    </source>
</evidence>
<dbReference type="AlphaFoldDB" id="A0A6G8B1Q7"/>
<dbReference type="KEGG" id="wco:G7084_07720"/>
<protein>
    <recommendedName>
        <fullName evidence="3">Sugar phosphate isomerase/epimerase</fullName>
    </recommendedName>
</protein>
<dbReference type="SUPFAM" id="SSF51658">
    <property type="entry name" value="Xylose isomerase-like"/>
    <property type="match status" value="1"/>
</dbReference>
<evidence type="ECO:0000313" key="1">
    <source>
        <dbReference type="EMBL" id="QIL51186.1"/>
    </source>
</evidence>
<dbReference type="Proteomes" id="UP000500741">
    <property type="component" value="Chromosome"/>
</dbReference>
<reference evidence="1 2" key="1">
    <citation type="submission" date="2020-03" db="EMBL/GenBank/DDBJ databases">
        <title>Weissella sp. nov., isolated from Cybister lewisianus.</title>
        <authorList>
            <person name="Hyun D.-W."/>
            <person name="Bae J.-W."/>
        </authorList>
    </citation>
    <scope>NUCLEOTIDE SEQUENCE [LARGE SCALE GENOMIC DNA]</scope>
    <source>
        <strain evidence="1 2">HDW19</strain>
    </source>
</reference>
<name>A0A6G8B1Q7_9LACO</name>
<evidence type="ECO:0000313" key="2">
    <source>
        <dbReference type="Proteomes" id="UP000500741"/>
    </source>
</evidence>
<dbReference type="EMBL" id="CP049888">
    <property type="protein sequence ID" value="QIL51186.1"/>
    <property type="molecule type" value="Genomic_DNA"/>
</dbReference>
<dbReference type="InterPro" id="IPR036237">
    <property type="entry name" value="Xyl_isomerase-like_sf"/>
</dbReference>
<dbReference type="Gene3D" id="3.20.20.150">
    <property type="entry name" value="Divalent-metal-dependent TIM barrel enzymes"/>
    <property type="match status" value="1"/>
</dbReference>
<organism evidence="1 2">
    <name type="scientific">Weissella coleopterorum</name>
    <dbReference type="NCBI Taxonomy" id="2714949"/>
    <lineage>
        <taxon>Bacteria</taxon>
        <taxon>Bacillati</taxon>
        <taxon>Bacillota</taxon>
        <taxon>Bacilli</taxon>
        <taxon>Lactobacillales</taxon>
        <taxon>Lactobacillaceae</taxon>
        <taxon>Weissella</taxon>
    </lineage>
</organism>
<dbReference type="RefSeq" id="WP_166011527.1">
    <property type="nucleotide sequence ID" value="NZ_CP049888.1"/>
</dbReference>
<proteinExistence type="predicted"/>
<accession>A0A6G8B1Q7</accession>
<keyword evidence="2" id="KW-1185">Reference proteome</keyword>